<feature type="domain" description="Disease resistance protein At4g27190-like leucine-rich repeats" evidence="1">
    <location>
        <begin position="18"/>
        <end position="49"/>
    </location>
</feature>
<accession>A0AAD9TRQ9</accession>
<dbReference type="InterPro" id="IPR057135">
    <property type="entry name" value="At4g27190-like_LRR"/>
</dbReference>
<comment type="caution">
    <text evidence="2">The sequence shown here is derived from an EMBL/GenBank/DDBJ whole genome shotgun (WGS) entry which is preliminary data.</text>
</comment>
<sequence>MEQGSSSRVVLCKPTRSEVSDCRSLKYLFPASIAKSLSQLVKLEVENCEVEEIVFPKATSITLNELTQLRTLYPEELRLQSSSYKEIFSYEEDETHIGIEYRTLQTGRTWYSQI</sequence>
<keyword evidence="3" id="KW-1185">Reference proteome</keyword>
<protein>
    <recommendedName>
        <fullName evidence="1">Disease resistance protein At4g27190-like leucine-rich repeats domain-containing protein</fullName>
    </recommendedName>
</protein>
<evidence type="ECO:0000313" key="3">
    <source>
        <dbReference type="Proteomes" id="UP001280121"/>
    </source>
</evidence>
<evidence type="ECO:0000313" key="2">
    <source>
        <dbReference type="EMBL" id="KAK2640686.1"/>
    </source>
</evidence>
<proteinExistence type="predicted"/>
<dbReference type="Proteomes" id="UP001280121">
    <property type="component" value="Unassembled WGS sequence"/>
</dbReference>
<organism evidence="2 3">
    <name type="scientific">Dipteronia dyeriana</name>
    <dbReference type="NCBI Taxonomy" id="168575"/>
    <lineage>
        <taxon>Eukaryota</taxon>
        <taxon>Viridiplantae</taxon>
        <taxon>Streptophyta</taxon>
        <taxon>Embryophyta</taxon>
        <taxon>Tracheophyta</taxon>
        <taxon>Spermatophyta</taxon>
        <taxon>Magnoliopsida</taxon>
        <taxon>eudicotyledons</taxon>
        <taxon>Gunneridae</taxon>
        <taxon>Pentapetalae</taxon>
        <taxon>rosids</taxon>
        <taxon>malvids</taxon>
        <taxon>Sapindales</taxon>
        <taxon>Sapindaceae</taxon>
        <taxon>Hippocastanoideae</taxon>
        <taxon>Acereae</taxon>
        <taxon>Dipteronia</taxon>
    </lineage>
</organism>
<gene>
    <name evidence="2" type="ORF">Ddye_028481</name>
</gene>
<reference evidence="2" key="1">
    <citation type="journal article" date="2023" name="Plant J.">
        <title>Genome sequences and population genomics provide insights into the demographic history, inbreeding, and mutation load of two 'living fossil' tree species of Dipteronia.</title>
        <authorList>
            <person name="Feng Y."/>
            <person name="Comes H.P."/>
            <person name="Chen J."/>
            <person name="Zhu S."/>
            <person name="Lu R."/>
            <person name="Zhang X."/>
            <person name="Li P."/>
            <person name="Qiu J."/>
            <person name="Olsen K.M."/>
            <person name="Qiu Y."/>
        </authorList>
    </citation>
    <scope>NUCLEOTIDE SEQUENCE</scope>
    <source>
        <strain evidence="2">KIB01</strain>
    </source>
</reference>
<dbReference type="EMBL" id="JANJYI010000008">
    <property type="protein sequence ID" value="KAK2640686.1"/>
    <property type="molecule type" value="Genomic_DNA"/>
</dbReference>
<dbReference type="AlphaFoldDB" id="A0AAD9TRQ9"/>
<dbReference type="Pfam" id="PF23247">
    <property type="entry name" value="LRR_RPS2"/>
    <property type="match status" value="1"/>
</dbReference>
<evidence type="ECO:0000259" key="1">
    <source>
        <dbReference type="Pfam" id="PF23247"/>
    </source>
</evidence>
<name>A0AAD9TRQ9_9ROSI</name>